<dbReference type="EMBL" id="PDLM01000005">
    <property type="protein sequence ID" value="RDW77052.1"/>
    <property type="molecule type" value="Genomic_DNA"/>
</dbReference>
<dbReference type="InterPro" id="IPR029033">
    <property type="entry name" value="His_PPase_superfam"/>
</dbReference>
<evidence type="ECO:0000313" key="2">
    <source>
        <dbReference type="Proteomes" id="UP000256645"/>
    </source>
</evidence>
<name>A0A3D8RSI3_9HELO</name>
<dbReference type="SUPFAM" id="SSF53254">
    <property type="entry name" value="Phosphoglycerate mutase-like"/>
    <property type="match status" value="1"/>
</dbReference>
<organism evidence="1 2">
    <name type="scientific">Coleophoma cylindrospora</name>
    <dbReference type="NCBI Taxonomy" id="1849047"/>
    <lineage>
        <taxon>Eukaryota</taxon>
        <taxon>Fungi</taxon>
        <taxon>Dikarya</taxon>
        <taxon>Ascomycota</taxon>
        <taxon>Pezizomycotina</taxon>
        <taxon>Leotiomycetes</taxon>
        <taxon>Helotiales</taxon>
        <taxon>Dermateaceae</taxon>
        <taxon>Coleophoma</taxon>
    </lineage>
</organism>
<dbReference type="Proteomes" id="UP000256645">
    <property type="component" value="Unassembled WGS sequence"/>
</dbReference>
<keyword evidence="2" id="KW-1185">Reference proteome</keyword>
<accession>A0A3D8RSI3</accession>
<dbReference type="AlphaFoldDB" id="A0A3D8RSI3"/>
<dbReference type="InterPro" id="IPR013078">
    <property type="entry name" value="His_Pase_superF_clade-1"/>
</dbReference>
<evidence type="ECO:0008006" key="3">
    <source>
        <dbReference type="Google" id="ProtNLM"/>
    </source>
</evidence>
<dbReference type="Pfam" id="PF00300">
    <property type="entry name" value="His_Phos_1"/>
    <property type="match status" value="1"/>
</dbReference>
<dbReference type="OrthoDB" id="496981at2759"/>
<comment type="caution">
    <text evidence="1">The sequence shown here is derived from an EMBL/GenBank/DDBJ whole genome shotgun (WGS) entry which is preliminary data.</text>
</comment>
<sequence>MSNSQWSEVIPIIESQVREYEVRQRAKQIRNEVEVDQEKLAMQEMLDELCKLSGVVPRPLSIQERTVTFHFVSCAEACPCKLQDLPLLTNNPQSIDPIRSRNANVVRNPKLSAKGQDQCKYLHARFPHHRNINFVLCSPLMRAQETAFFSFAPLWRRGLKAAIWMELVESGGGLYNDLGAWTDGIEYVTKLPKNTALMTPLEDYKSRVSVQNGIPREASVAAALYELGEALKSEDGVWKGLSVGQDNRNNKCNVEILVITHNNFLAQLLDLDHYFMSPEFRSYQFRPYSVDADGTIKRKLVETIESKYVISTVRPYGYLGEDRALSPSETDSQLRRGSTQSDIIEYTCNSPSRIAPAA</sequence>
<reference evidence="1 2" key="1">
    <citation type="journal article" date="2018" name="IMA Fungus">
        <title>IMA Genome-F 9: Draft genome sequence of Annulohypoxylon stygium, Aspergillus mulundensis, Berkeleyomyces basicola (syn. Thielaviopsis basicola), Ceratocystis smalleyi, two Cercospora beticola strains, Coleophoma cylindrospora, Fusarium fracticaudum, Phialophora cf. hyalina, and Morchella septimelata.</title>
        <authorList>
            <person name="Wingfield B.D."/>
            <person name="Bills G.F."/>
            <person name="Dong Y."/>
            <person name="Huang W."/>
            <person name="Nel W.J."/>
            <person name="Swalarsk-Parry B.S."/>
            <person name="Vaghefi N."/>
            <person name="Wilken P.M."/>
            <person name="An Z."/>
            <person name="de Beer Z.W."/>
            <person name="De Vos L."/>
            <person name="Chen L."/>
            <person name="Duong T.A."/>
            <person name="Gao Y."/>
            <person name="Hammerbacher A."/>
            <person name="Kikkert J.R."/>
            <person name="Li Y."/>
            <person name="Li H."/>
            <person name="Li K."/>
            <person name="Li Q."/>
            <person name="Liu X."/>
            <person name="Ma X."/>
            <person name="Naidoo K."/>
            <person name="Pethybridge S.J."/>
            <person name="Sun J."/>
            <person name="Steenkamp E.T."/>
            <person name="van der Nest M.A."/>
            <person name="van Wyk S."/>
            <person name="Wingfield M.J."/>
            <person name="Xiong C."/>
            <person name="Yue Q."/>
            <person name="Zhang X."/>
        </authorList>
    </citation>
    <scope>NUCLEOTIDE SEQUENCE [LARGE SCALE GENOMIC DNA]</scope>
    <source>
        <strain evidence="1 2">BP6252</strain>
    </source>
</reference>
<gene>
    <name evidence="1" type="ORF">BP6252_05105</name>
</gene>
<evidence type="ECO:0000313" key="1">
    <source>
        <dbReference type="EMBL" id="RDW77052.1"/>
    </source>
</evidence>
<protein>
    <recommendedName>
        <fullName evidence="3">Phosphoglycerate mutase-like protein</fullName>
    </recommendedName>
</protein>
<dbReference type="Gene3D" id="3.40.50.1240">
    <property type="entry name" value="Phosphoglycerate mutase-like"/>
    <property type="match status" value="1"/>
</dbReference>
<proteinExistence type="predicted"/>